<dbReference type="Proteomes" id="UP001058974">
    <property type="component" value="Chromosome 6"/>
</dbReference>
<protein>
    <recommendedName>
        <fullName evidence="2">Nucleoplasmin-like domain-containing protein</fullName>
    </recommendedName>
</protein>
<feature type="region of interest" description="Disordered" evidence="1">
    <location>
        <begin position="135"/>
        <end position="177"/>
    </location>
</feature>
<keyword evidence="4" id="KW-1185">Reference proteome</keyword>
<dbReference type="Pfam" id="PF17800">
    <property type="entry name" value="NPL"/>
    <property type="match status" value="1"/>
</dbReference>
<evidence type="ECO:0000256" key="1">
    <source>
        <dbReference type="SAM" id="MobiDB-lite"/>
    </source>
</evidence>
<feature type="domain" description="Nucleoplasmin-like" evidence="2">
    <location>
        <begin position="43"/>
        <end position="107"/>
    </location>
</feature>
<reference evidence="3 4" key="1">
    <citation type="journal article" date="2022" name="Nat. Genet.">
        <title>Improved pea reference genome and pan-genome highlight genomic features and evolutionary characteristics.</title>
        <authorList>
            <person name="Yang T."/>
            <person name="Liu R."/>
            <person name="Luo Y."/>
            <person name="Hu S."/>
            <person name="Wang D."/>
            <person name="Wang C."/>
            <person name="Pandey M.K."/>
            <person name="Ge S."/>
            <person name="Xu Q."/>
            <person name="Li N."/>
            <person name="Li G."/>
            <person name="Huang Y."/>
            <person name="Saxena R.K."/>
            <person name="Ji Y."/>
            <person name="Li M."/>
            <person name="Yan X."/>
            <person name="He Y."/>
            <person name="Liu Y."/>
            <person name="Wang X."/>
            <person name="Xiang C."/>
            <person name="Varshney R.K."/>
            <person name="Ding H."/>
            <person name="Gao S."/>
            <person name="Zong X."/>
        </authorList>
    </citation>
    <scope>NUCLEOTIDE SEQUENCE [LARGE SCALE GENOMIC DNA]</scope>
    <source>
        <strain evidence="3 4">cv. Zhongwan 6</strain>
    </source>
</reference>
<dbReference type="AlphaFoldDB" id="A0A9D4W0M3"/>
<feature type="compositionally biased region" description="Basic and acidic residues" evidence="1">
    <location>
        <begin position="141"/>
        <end position="155"/>
    </location>
</feature>
<sequence length="222" mass="24461">MVDEFNECAVSRKKCVPKKSGVGEFPVPSRMSLSGALTLQSLAALGEFKKDKANEPVVICLKVGDQKFVLGTLNREKIPQTTLELVLDEEFELSHSSKISSAHFCGYKAYYPDNEYSDEDDFSDSDKEEIPLARTIGNGKPEIKVENQKVSEAKKAPAKSGVHAKPEPPAKSDTSAKQIVHQFNNNVKPDHVTMVAVLNRPAKIHFNPSRTNSNYNSNLSTP</sequence>
<evidence type="ECO:0000259" key="2">
    <source>
        <dbReference type="Pfam" id="PF17800"/>
    </source>
</evidence>
<dbReference type="EMBL" id="JAMSHJ010000006">
    <property type="protein sequence ID" value="KAI5393823.1"/>
    <property type="molecule type" value="Genomic_DNA"/>
</dbReference>
<proteinExistence type="predicted"/>
<name>A0A9D4W0M3_PEA</name>
<organism evidence="3 4">
    <name type="scientific">Pisum sativum</name>
    <name type="common">Garden pea</name>
    <name type="synonym">Lathyrus oleraceus</name>
    <dbReference type="NCBI Taxonomy" id="3888"/>
    <lineage>
        <taxon>Eukaryota</taxon>
        <taxon>Viridiplantae</taxon>
        <taxon>Streptophyta</taxon>
        <taxon>Embryophyta</taxon>
        <taxon>Tracheophyta</taxon>
        <taxon>Spermatophyta</taxon>
        <taxon>Magnoliopsida</taxon>
        <taxon>eudicotyledons</taxon>
        <taxon>Gunneridae</taxon>
        <taxon>Pentapetalae</taxon>
        <taxon>rosids</taxon>
        <taxon>fabids</taxon>
        <taxon>Fabales</taxon>
        <taxon>Fabaceae</taxon>
        <taxon>Papilionoideae</taxon>
        <taxon>50 kb inversion clade</taxon>
        <taxon>NPAAA clade</taxon>
        <taxon>Hologalegina</taxon>
        <taxon>IRL clade</taxon>
        <taxon>Fabeae</taxon>
        <taxon>Lathyrus</taxon>
    </lineage>
</organism>
<evidence type="ECO:0000313" key="4">
    <source>
        <dbReference type="Proteomes" id="UP001058974"/>
    </source>
</evidence>
<comment type="caution">
    <text evidence="3">The sequence shown here is derived from an EMBL/GenBank/DDBJ whole genome shotgun (WGS) entry which is preliminary data.</text>
</comment>
<evidence type="ECO:0000313" key="3">
    <source>
        <dbReference type="EMBL" id="KAI5393823.1"/>
    </source>
</evidence>
<dbReference type="Gene3D" id="2.60.120.340">
    <property type="entry name" value="Nucleoplasmin core domain"/>
    <property type="match status" value="1"/>
</dbReference>
<gene>
    <name evidence="3" type="ORF">KIW84_060798</name>
</gene>
<dbReference type="Gramene" id="Psat06G0079800-T1">
    <property type="protein sequence ID" value="KAI5393823.1"/>
    <property type="gene ID" value="KIW84_060798"/>
</dbReference>
<accession>A0A9D4W0M3</accession>
<dbReference type="GO" id="GO:0046422">
    <property type="term" value="F:violaxanthin de-epoxidase activity"/>
    <property type="evidence" value="ECO:0007669"/>
    <property type="project" value="InterPro"/>
</dbReference>
<dbReference type="InterPro" id="IPR041232">
    <property type="entry name" value="NPL"/>
</dbReference>